<dbReference type="InParanoid" id="F4S766"/>
<accession>F4S766</accession>
<evidence type="ECO:0000313" key="3">
    <source>
        <dbReference type="Proteomes" id="UP000001072"/>
    </source>
</evidence>
<gene>
    <name evidence="2" type="ORF">MELLADRAFT_112656</name>
</gene>
<name>F4S766_MELLP</name>
<dbReference type="AlphaFoldDB" id="F4S766"/>
<dbReference type="HOGENOM" id="CLU_044497_0_0_1"/>
<feature type="compositionally biased region" description="Polar residues" evidence="1">
    <location>
        <begin position="44"/>
        <end position="59"/>
    </location>
</feature>
<organism evidence="3">
    <name type="scientific">Melampsora larici-populina (strain 98AG31 / pathotype 3-4-7)</name>
    <name type="common">Poplar leaf rust fungus</name>
    <dbReference type="NCBI Taxonomy" id="747676"/>
    <lineage>
        <taxon>Eukaryota</taxon>
        <taxon>Fungi</taxon>
        <taxon>Dikarya</taxon>
        <taxon>Basidiomycota</taxon>
        <taxon>Pucciniomycotina</taxon>
        <taxon>Pucciniomycetes</taxon>
        <taxon>Pucciniales</taxon>
        <taxon>Melampsoraceae</taxon>
        <taxon>Melampsora</taxon>
    </lineage>
</organism>
<dbReference type="VEuPathDB" id="FungiDB:MELLADRAFT_112656"/>
<feature type="region of interest" description="Disordered" evidence="1">
    <location>
        <begin position="44"/>
        <end position="136"/>
    </location>
</feature>
<dbReference type="PROSITE" id="PS51257">
    <property type="entry name" value="PROKAR_LIPOPROTEIN"/>
    <property type="match status" value="1"/>
</dbReference>
<feature type="region of interest" description="Disordered" evidence="1">
    <location>
        <begin position="526"/>
        <end position="546"/>
    </location>
</feature>
<evidence type="ECO:0000313" key="2">
    <source>
        <dbReference type="EMBL" id="EGF99523.1"/>
    </source>
</evidence>
<feature type="compositionally biased region" description="Basic and acidic residues" evidence="1">
    <location>
        <begin position="114"/>
        <end position="130"/>
    </location>
</feature>
<dbReference type="Proteomes" id="UP000001072">
    <property type="component" value="Unassembled WGS sequence"/>
</dbReference>
<dbReference type="RefSeq" id="XP_007417283.1">
    <property type="nucleotide sequence ID" value="XM_007417221.1"/>
</dbReference>
<keyword evidence="3" id="KW-1185">Reference proteome</keyword>
<sequence length="546" mass="61892">MGERPRRSQRQAQADETYPSTVLGVWISQSCAVLSFVLGDQTSMSAAPTSTQMSTSTPGASGKKRRLDAQADEEDDRNGQKETESSAEDSSDEGELTHEDLMERKRKRRANRKKLTEVRHRDKDIGKVADSHPIPKPATPIARAIYEFTRMVMGIPRRGLMSVLDPDACQKFPSSPTEEEQQAWLSRKQRRENFIRDAQDKAMDKYLRKKPEGFKPNRKQRQMVEHDSAEEANLKKPMRPVTFTSRIACGGRTRYAHHFGTQCEAALAMAGFPRCTFDWDGSWDSPWNSGTSSIILASWSKAYDANGAKEFGIISSDNTAANREEVLRRWFSNKGSKVREEVKHVDLMKTPMGREQMKEHVAKVQKRTIKKRNKEKIYEARLQVVERLFGKDSSEYAMISHPEVHSDEEFVSANTFATRQRLRLEWRRSELDTFIGHIDQAYWKRETLPKVRRACKQTVDRGAYAPDAEPDCFPPKGFQASLCDPTWLNSQEGLVLSELNLDGNNSCDIREAISDVMRTFRSRASLNDDSGVNSTGGASAGVSMQH</sequence>
<feature type="compositionally biased region" description="Acidic residues" evidence="1">
    <location>
        <begin position="85"/>
        <end position="94"/>
    </location>
</feature>
<reference evidence="3" key="1">
    <citation type="journal article" date="2011" name="Proc. Natl. Acad. Sci. U.S.A.">
        <title>Obligate biotrophy features unraveled by the genomic analysis of rust fungi.</title>
        <authorList>
            <person name="Duplessis S."/>
            <person name="Cuomo C.A."/>
            <person name="Lin Y.-C."/>
            <person name="Aerts A."/>
            <person name="Tisserant E."/>
            <person name="Veneault-Fourrey C."/>
            <person name="Joly D.L."/>
            <person name="Hacquard S."/>
            <person name="Amselem J."/>
            <person name="Cantarel B.L."/>
            <person name="Chiu R."/>
            <person name="Coutinho P.M."/>
            <person name="Feau N."/>
            <person name="Field M."/>
            <person name="Frey P."/>
            <person name="Gelhaye E."/>
            <person name="Goldberg J."/>
            <person name="Grabherr M.G."/>
            <person name="Kodira C.D."/>
            <person name="Kohler A."/>
            <person name="Kuees U."/>
            <person name="Lindquist E.A."/>
            <person name="Lucas S.M."/>
            <person name="Mago R."/>
            <person name="Mauceli E."/>
            <person name="Morin E."/>
            <person name="Murat C."/>
            <person name="Pangilinan J.L."/>
            <person name="Park R."/>
            <person name="Pearson M."/>
            <person name="Quesneville H."/>
            <person name="Rouhier N."/>
            <person name="Sakthikumar S."/>
            <person name="Salamov A.A."/>
            <person name="Schmutz J."/>
            <person name="Selles B."/>
            <person name="Shapiro H."/>
            <person name="Tanguay P."/>
            <person name="Tuskan G.A."/>
            <person name="Henrissat B."/>
            <person name="Van de Peer Y."/>
            <person name="Rouze P."/>
            <person name="Ellis J.G."/>
            <person name="Dodds P.N."/>
            <person name="Schein J.E."/>
            <person name="Zhong S."/>
            <person name="Hamelin R.C."/>
            <person name="Grigoriev I.V."/>
            <person name="Szabo L.J."/>
            <person name="Martin F."/>
        </authorList>
    </citation>
    <scope>NUCLEOTIDE SEQUENCE [LARGE SCALE GENOMIC DNA]</scope>
    <source>
        <strain evidence="3">98AG31 / pathotype 3-4-7</strain>
    </source>
</reference>
<dbReference type="KEGG" id="mlr:MELLADRAFT_112656"/>
<dbReference type="GeneID" id="18924751"/>
<protein>
    <submittedName>
        <fullName evidence="2">Uncharacterized protein</fullName>
    </submittedName>
</protein>
<feature type="compositionally biased region" description="Basic residues" evidence="1">
    <location>
        <begin position="104"/>
        <end position="113"/>
    </location>
</feature>
<feature type="region of interest" description="Disordered" evidence="1">
    <location>
        <begin position="211"/>
        <end position="230"/>
    </location>
</feature>
<feature type="compositionally biased region" description="Polar residues" evidence="1">
    <location>
        <begin position="10"/>
        <end position="20"/>
    </location>
</feature>
<feature type="region of interest" description="Disordered" evidence="1">
    <location>
        <begin position="1"/>
        <end position="21"/>
    </location>
</feature>
<dbReference type="EMBL" id="GL883158">
    <property type="protein sequence ID" value="EGF99523.1"/>
    <property type="molecule type" value="Genomic_DNA"/>
</dbReference>
<proteinExistence type="predicted"/>
<evidence type="ECO:0000256" key="1">
    <source>
        <dbReference type="SAM" id="MobiDB-lite"/>
    </source>
</evidence>